<organism evidence="2 3">
    <name type="scientific">Belnapia mucosa</name>
    <dbReference type="NCBI Taxonomy" id="2804532"/>
    <lineage>
        <taxon>Bacteria</taxon>
        <taxon>Pseudomonadati</taxon>
        <taxon>Pseudomonadota</taxon>
        <taxon>Alphaproteobacteria</taxon>
        <taxon>Acetobacterales</taxon>
        <taxon>Roseomonadaceae</taxon>
        <taxon>Belnapia</taxon>
    </lineage>
</organism>
<gene>
    <name evidence="2" type="ORF">JMJ55_23780</name>
</gene>
<proteinExistence type="predicted"/>
<evidence type="ECO:0000313" key="2">
    <source>
        <dbReference type="EMBL" id="MBL6458363.1"/>
    </source>
</evidence>
<dbReference type="EMBL" id="JAEUXJ010000014">
    <property type="protein sequence ID" value="MBL6458363.1"/>
    <property type="molecule type" value="Genomic_DNA"/>
</dbReference>
<keyword evidence="3" id="KW-1185">Reference proteome</keyword>
<reference evidence="2 3" key="1">
    <citation type="submission" date="2021-01" db="EMBL/GenBank/DDBJ databases">
        <title>Belnapia mucosa sp. nov. and Belnapia arida sp. nov., isolated from the Tabernas Desert (Almeria, Spain).</title>
        <authorList>
            <person name="Molina-Menor E."/>
            <person name="Vidal-Verdu A."/>
            <person name="Calonge A."/>
            <person name="Satari L."/>
            <person name="Pereto Magraner J."/>
            <person name="Porcar Miralles M."/>
        </authorList>
    </citation>
    <scope>NUCLEOTIDE SEQUENCE [LARGE SCALE GENOMIC DNA]</scope>
    <source>
        <strain evidence="2 3">T6</strain>
    </source>
</reference>
<evidence type="ECO:0000313" key="3">
    <source>
        <dbReference type="Proteomes" id="UP000606490"/>
    </source>
</evidence>
<evidence type="ECO:0000256" key="1">
    <source>
        <dbReference type="SAM" id="MobiDB-lite"/>
    </source>
</evidence>
<feature type="compositionally biased region" description="Basic residues" evidence="1">
    <location>
        <begin position="1"/>
        <end position="12"/>
    </location>
</feature>
<sequence>MNRAHKRRRKTGSGRAMGDVEDDRVDAAAELAREVAPDLDGILVTLYPDADTLDTIRPGDADLSTANAIARVVAEVMAEEGVEIFVQRADRGAFRRWLAEREDTLVARRSWVDRGRLLRGADAFRALGLTAPPAEPPPRFPSAPGATADRLLAAYEDRDSGDFDALLGELIEAGRGDVLDLAVRKVREAQSDENAAELRAEMQAIAGGAAVGPSGWAELVALPVALLPGAVPDAVALADGLIGSGGLGPEEELRFLPGWRSPGAIEELSPLAMRRVLLDLVADREPADLLPGDTDDLARHGFGVLVGLRVDWSIPTWDTIEAEGGLPEEPPEEETPEELSRARALDAWRGRVATETEGCVPLDLVPLSEVSLAIAGFLDEAGLHLGGLDEIREFIEVARQEAGGEEIVCRPRSIDEALELTLYTARGRFLDRLTLPPERLPASAEGMLGLLGAFVRLVRDPPH</sequence>
<dbReference type="RefSeq" id="WP_202828105.1">
    <property type="nucleotide sequence ID" value="NZ_JAEUXJ010000014.1"/>
</dbReference>
<feature type="region of interest" description="Disordered" evidence="1">
    <location>
        <begin position="1"/>
        <end position="20"/>
    </location>
</feature>
<protein>
    <submittedName>
        <fullName evidence="2">Uncharacterized protein</fullName>
    </submittedName>
</protein>
<comment type="caution">
    <text evidence="2">The sequence shown here is derived from an EMBL/GenBank/DDBJ whole genome shotgun (WGS) entry which is preliminary data.</text>
</comment>
<name>A0ABS1VD89_9PROT</name>
<accession>A0ABS1VD89</accession>
<dbReference type="Proteomes" id="UP000606490">
    <property type="component" value="Unassembled WGS sequence"/>
</dbReference>